<gene>
    <name evidence="1" type="ORF">UFOPK1421_01143</name>
    <name evidence="2" type="ORF">UFOPK3889_00369</name>
    <name evidence="3" type="ORF">UFOPK4422_01207</name>
</gene>
<organism evidence="1">
    <name type="scientific">freshwater metagenome</name>
    <dbReference type="NCBI Taxonomy" id="449393"/>
    <lineage>
        <taxon>unclassified sequences</taxon>
        <taxon>metagenomes</taxon>
        <taxon>ecological metagenomes</taxon>
    </lineage>
</organism>
<evidence type="ECO:0000313" key="2">
    <source>
        <dbReference type="EMBL" id="CAB4968747.1"/>
    </source>
</evidence>
<dbReference type="Gene3D" id="3.30.530.20">
    <property type="match status" value="1"/>
</dbReference>
<dbReference type="EMBL" id="CAFBRX010000133">
    <property type="protein sequence ID" value="CAB5129039.1"/>
    <property type="molecule type" value="Genomic_DNA"/>
</dbReference>
<dbReference type="InterPro" id="IPR019587">
    <property type="entry name" value="Polyketide_cyclase/dehydratase"/>
</dbReference>
<accession>A0A6J6CBV1</accession>
<dbReference type="InterPro" id="IPR023393">
    <property type="entry name" value="START-like_dom_sf"/>
</dbReference>
<evidence type="ECO:0000313" key="1">
    <source>
        <dbReference type="EMBL" id="CAB4548872.1"/>
    </source>
</evidence>
<sequence>MKVQDPAKVVSVSGFVPASPTEIFNLLADPNQHSLIDGSGSVLKARSDAPERLSLGAKFGMDMKIGMKYKITNEIVEFNEPNLIAWRHFGGHIWRYKLEAVEGGTQVTEQFDWNGSKSPLVLRLRKSPATNKNFMVATLERMAQHFSK</sequence>
<dbReference type="EMBL" id="CAFBNZ010000045">
    <property type="protein sequence ID" value="CAB4968747.1"/>
    <property type="molecule type" value="Genomic_DNA"/>
</dbReference>
<reference evidence="1" key="1">
    <citation type="submission" date="2020-05" db="EMBL/GenBank/DDBJ databases">
        <authorList>
            <person name="Chiriac C."/>
            <person name="Salcher M."/>
            <person name="Ghai R."/>
            <person name="Kavagutti S V."/>
        </authorList>
    </citation>
    <scope>NUCLEOTIDE SEQUENCE</scope>
</reference>
<protein>
    <submittedName>
        <fullName evidence="1">Unannotated protein</fullName>
    </submittedName>
</protein>
<evidence type="ECO:0000313" key="3">
    <source>
        <dbReference type="EMBL" id="CAB5129039.1"/>
    </source>
</evidence>
<dbReference type="AlphaFoldDB" id="A0A6J6CBV1"/>
<dbReference type="Pfam" id="PF10604">
    <property type="entry name" value="Polyketide_cyc2"/>
    <property type="match status" value="1"/>
</dbReference>
<dbReference type="EMBL" id="CAEZSL010000134">
    <property type="protein sequence ID" value="CAB4548872.1"/>
    <property type="molecule type" value="Genomic_DNA"/>
</dbReference>
<name>A0A6J6CBV1_9ZZZZ</name>
<proteinExistence type="predicted"/>
<dbReference type="SUPFAM" id="SSF55961">
    <property type="entry name" value="Bet v1-like"/>
    <property type="match status" value="1"/>
</dbReference>